<sequence length="142" mass="15565">MKYIKTILPFLSLIPALSHAELTLSVHSYYEGEEIFQAESPISVSQDTPTILSEAIGSDHLEANVVAVYDNDDSLVLSLDMQVTNSIDLGDTTSIYSPSVRLVDVTVSRVPTCFENLYFSYESKNNGELSGVYSVDVCVTES</sequence>
<reference evidence="2" key="1">
    <citation type="submission" date="2024-05" db="EMBL/GenBank/DDBJ databases">
        <title>Genome Sequences of Four Agar- Degrading Marine Bacteria.</title>
        <authorList>
            <person name="Phillips E.K."/>
            <person name="Shaffer J.C."/>
            <person name="Henson M.W."/>
            <person name="Temperton B."/>
            <person name="Thrash C.J."/>
            <person name="Martin M.O."/>
        </authorList>
    </citation>
    <scope>NUCLEOTIDE SEQUENCE</scope>
    <source>
        <strain evidence="2">EKP203</strain>
    </source>
</reference>
<dbReference type="RefSeq" id="WP_289964075.1">
    <property type="nucleotide sequence ID" value="NZ_JAUEOZ010000003.1"/>
</dbReference>
<evidence type="ECO:0000313" key="3">
    <source>
        <dbReference type="Proteomes" id="UP001169719"/>
    </source>
</evidence>
<accession>A0ABT7Y784</accession>
<keyword evidence="1" id="KW-0732">Signal</keyword>
<keyword evidence="3" id="KW-1185">Reference proteome</keyword>
<feature type="chain" id="PRO_5047099307" description="DUF3244 domain-containing protein" evidence="1">
    <location>
        <begin position="21"/>
        <end position="142"/>
    </location>
</feature>
<feature type="signal peptide" evidence="1">
    <location>
        <begin position="1"/>
        <end position="20"/>
    </location>
</feature>
<gene>
    <name evidence="2" type="ORF">QWJ08_21360</name>
</gene>
<protein>
    <recommendedName>
        <fullName evidence="4">DUF3244 domain-containing protein</fullName>
    </recommendedName>
</protein>
<evidence type="ECO:0000256" key="1">
    <source>
        <dbReference type="SAM" id="SignalP"/>
    </source>
</evidence>
<dbReference type="Proteomes" id="UP001169719">
    <property type="component" value="Unassembled WGS sequence"/>
</dbReference>
<evidence type="ECO:0000313" key="2">
    <source>
        <dbReference type="EMBL" id="MDN2483906.1"/>
    </source>
</evidence>
<evidence type="ECO:0008006" key="4">
    <source>
        <dbReference type="Google" id="ProtNLM"/>
    </source>
</evidence>
<comment type="caution">
    <text evidence="2">The sequence shown here is derived from an EMBL/GenBank/DDBJ whole genome shotgun (WGS) entry which is preliminary data.</text>
</comment>
<name>A0ABT7Y784_9VIBR</name>
<dbReference type="EMBL" id="JAUEOZ010000003">
    <property type="protein sequence ID" value="MDN2483906.1"/>
    <property type="molecule type" value="Genomic_DNA"/>
</dbReference>
<proteinExistence type="predicted"/>
<organism evidence="2 3">
    <name type="scientific">Vibrio agarivorans</name>
    <dbReference type="NCBI Taxonomy" id="153622"/>
    <lineage>
        <taxon>Bacteria</taxon>
        <taxon>Pseudomonadati</taxon>
        <taxon>Pseudomonadota</taxon>
        <taxon>Gammaproteobacteria</taxon>
        <taxon>Vibrionales</taxon>
        <taxon>Vibrionaceae</taxon>
        <taxon>Vibrio</taxon>
    </lineage>
</organism>